<dbReference type="EMBL" id="RAPK01000008">
    <property type="protein sequence ID" value="RKD73542.1"/>
    <property type="molecule type" value="Genomic_DNA"/>
</dbReference>
<dbReference type="RefSeq" id="WP_120193030.1">
    <property type="nucleotide sequence ID" value="NZ_RAPK01000008.1"/>
</dbReference>
<evidence type="ECO:0000313" key="2">
    <source>
        <dbReference type="Proteomes" id="UP000285120"/>
    </source>
</evidence>
<gene>
    <name evidence="1" type="ORF">ATL39_1838</name>
</gene>
<name>A0A419V541_9BACL</name>
<evidence type="ECO:0000313" key="1">
    <source>
        <dbReference type="EMBL" id="RKD73542.1"/>
    </source>
</evidence>
<comment type="caution">
    <text evidence="1">The sequence shown here is derived from an EMBL/GenBank/DDBJ whole genome shotgun (WGS) entry which is preliminary data.</text>
</comment>
<accession>A0A419V541</accession>
<dbReference type="Proteomes" id="UP000285120">
    <property type="component" value="Unassembled WGS sequence"/>
</dbReference>
<keyword evidence="2" id="KW-1185">Reference proteome</keyword>
<dbReference type="OrthoDB" id="2964747at2"/>
<sequence length="149" mass="17512">MDRFLNEIKKKVQHYAENGVTIPINETMLRKLLQVKKIEQVEVTHAAILDQMIRIDGTFTKMRIPVKYSIYLEPAHTEDRTIYFRLRRTAPLDASWIHKKIFNRPPYFSIDGDLIGFHMEVIKQMQHIPVGKVDTFYTENGKIQVVLKA</sequence>
<organism evidence="1 2">
    <name type="scientific">Sinobaca qinghaiensis</name>
    <dbReference type="NCBI Taxonomy" id="342944"/>
    <lineage>
        <taxon>Bacteria</taxon>
        <taxon>Bacillati</taxon>
        <taxon>Bacillota</taxon>
        <taxon>Bacilli</taxon>
        <taxon>Bacillales</taxon>
        <taxon>Sporolactobacillaceae</taxon>
        <taxon>Sinobaca</taxon>
    </lineage>
</organism>
<reference evidence="1 2" key="1">
    <citation type="submission" date="2018-09" db="EMBL/GenBank/DDBJ databases">
        <title>Genomic Encyclopedia of Archaeal and Bacterial Type Strains, Phase II (KMG-II): from individual species to whole genera.</title>
        <authorList>
            <person name="Goeker M."/>
        </authorList>
    </citation>
    <scope>NUCLEOTIDE SEQUENCE [LARGE SCALE GENOMIC DNA]</scope>
    <source>
        <strain evidence="1 2">DSM 17008</strain>
    </source>
</reference>
<protein>
    <submittedName>
        <fullName evidence="1">Uncharacterized protein</fullName>
    </submittedName>
</protein>
<proteinExistence type="predicted"/>
<dbReference type="AlphaFoldDB" id="A0A419V541"/>